<evidence type="ECO:0000313" key="1">
    <source>
        <dbReference type="EMBL" id="MTH30231.1"/>
    </source>
</evidence>
<dbReference type="AlphaFoldDB" id="A0A7K1GN19"/>
<keyword evidence="2" id="KW-1185">Reference proteome</keyword>
<dbReference type="PANTHER" id="PTHR47623">
    <property type="entry name" value="OS09G0287300 PROTEIN"/>
    <property type="match status" value="1"/>
</dbReference>
<organism evidence="1 2">
    <name type="scientific">Myroides pelagicus</name>
    <dbReference type="NCBI Taxonomy" id="270914"/>
    <lineage>
        <taxon>Bacteria</taxon>
        <taxon>Pseudomonadati</taxon>
        <taxon>Bacteroidota</taxon>
        <taxon>Flavobacteriia</taxon>
        <taxon>Flavobacteriales</taxon>
        <taxon>Flavobacteriaceae</taxon>
        <taxon>Myroides</taxon>
    </lineage>
</organism>
<proteinExistence type="predicted"/>
<dbReference type="SMART" id="SM00855">
    <property type="entry name" value="PGAM"/>
    <property type="match status" value="1"/>
</dbReference>
<evidence type="ECO:0000313" key="2">
    <source>
        <dbReference type="Proteomes" id="UP000488936"/>
    </source>
</evidence>
<gene>
    <name evidence="1" type="ORF">GJV77_10015</name>
</gene>
<accession>A0A7K1GN19</accession>
<dbReference type="EMBL" id="WMJY01000021">
    <property type="protein sequence ID" value="MTH30231.1"/>
    <property type="molecule type" value="Genomic_DNA"/>
</dbReference>
<dbReference type="OrthoDB" id="9810154at2"/>
<name>A0A7K1GN19_9FLAO</name>
<dbReference type="SUPFAM" id="SSF53254">
    <property type="entry name" value="Phosphoglycerate mutase-like"/>
    <property type="match status" value="1"/>
</dbReference>
<reference evidence="1 2" key="1">
    <citation type="journal article" date="2006" name="Int. J. Syst. Evol. Microbiol.">
        <title>Myroides pelagicus sp. nov., isolated from seawater in Thailand.</title>
        <authorList>
            <person name="Yoon J."/>
            <person name="Maneerat S."/>
            <person name="Kawai F."/>
            <person name="Yokota A."/>
        </authorList>
    </citation>
    <scope>NUCLEOTIDE SEQUENCE [LARGE SCALE GENOMIC DNA]</scope>
    <source>
        <strain evidence="1 2">SM1T</strain>
    </source>
</reference>
<protein>
    <submittedName>
        <fullName evidence="1">Histidine phosphatase family protein</fullName>
    </submittedName>
</protein>
<dbReference type="RefSeq" id="WP_155036216.1">
    <property type="nucleotide sequence ID" value="NZ_JAYMMG010000032.1"/>
</dbReference>
<dbReference type="InterPro" id="IPR013078">
    <property type="entry name" value="His_Pase_superF_clade-1"/>
</dbReference>
<dbReference type="PANTHER" id="PTHR47623:SF1">
    <property type="entry name" value="OS09G0287300 PROTEIN"/>
    <property type="match status" value="1"/>
</dbReference>
<dbReference type="InterPro" id="IPR029033">
    <property type="entry name" value="His_PPase_superfam"/>
</dbReference>
<dbReference type="Gene3D" id="3.40.50.1240">
    <property type="entry name" value="Phosphoglycerate mutase-like"/>
    <property type="match status" value="1"/>
</dbReference>
<sequence>MKTIVLIRHAKSCWNTTSDDKTRPLSNKGVRDAHLVSQELIRYLPSKYIVWSSEAKRAKETAIIFGQNMEINLDCILYKKELYVFEEQELTKVIKKCKNEHDALILFGHNDAITNFVNKFGNETYDKVPTSGSVIIQFDTDNWEEIDVGEIVLTLFPRDLKSDEHKSA</sequence>
<dbReference type="Proteomes" id="UP000488936">
    <property type="component" value="Unassembled WGS sequence"/>
</dbReference>
<dbReference type="CDD" id="cd07040">
    <property type="entry name" value="HP"/>
    <property type="match status" value="1"/>
</dbReference>
<dbReference type="Pfam" id="PF00300">
    <property type="entry name" value="His_Phos_1"/>
    <property type="match status" value="1"/>
</dbReference>
<comment type="caution">
    <text evidence="1">The sequence shown here is derived from an EMBL/GenBank/DDBJ whole genome shotgun (WGS) entry which is preliminary data.</text>
</comment>